<organism evidence="11 12">
    <name type="scientific">Mytilus coruscus</name>
    <name type="common">Sea mussel</name>
    <dbReference type="NCBI Taxonomy" id="42192"/>
    <lineage>
        <taxon>Eukaryota</taxon>
        <taxon>Metazoa</taxon>
        <taxon>Spiralia</taxon>
        <taxon>Lophotrochozoa</taxon>
        <taxon>Mollusca</taxon>
        <taxon>Bivalvia</taxon>
        <taxon>Autobranchia</taxon>
        <taxon>Pteriomorphia</taxon>
        <taxon>Mytilida</taxon>
        <taxon>Mytiloidea</taxon>
        <taxon>Mytilidae</taxon>
        <taxon>Mytilinae</taxon>
        <taxon>Mytilus</taxon>
    </lineage>
</organism>
<keyword evidence="3 8" id="KW-0547">Nucleotide-binding</keyword>
<dbReference type="Gene3D" id="1.10.10.820">
    <property type="match status" value="1"/>
</dbReference>
<dbReference type="InterPro" id="IPR027417">
    <property type="entry name" value="P-loop_NTPase"/>
</dbReference>
<protein>
    <submittedName>
        <fullName evidence="11">MYO1</fullName>
    </submittedName>
</protein>
<dbReference type="Gene3D" id="1.20.58.530">
    <property type="match status" value="1"/>
</dbReference>
<dbReference type="PROSITE" id="PS51456">
    <property type="entry name" value="MYOSIN_MOTOR"/>
    <property type="match status" value="1"/>
</dbReference>
<dbReference type="Gene3D" id="3.40.850.10">
    <property type="entry name" value="Kinesin motor domain"/>
    <property type="match status" value="1"/>
</dbReference>
<name>A0A6J8BSI3_MYTCO</name>
<dbReference type="FunFam" id="1.20.58.530:FF:000004">
    <property type="entry name" value="Unconventional myosin ID"/>
    <property type="match status" value="1"/>
</dbReference>
<dbReference type="Pfam" id="PF00612">
    <property type="entry name" value="IQ"/>
    <property type="match status" value="2"/>
</dbReference>
<dbReference type="PRINTS" id="PR00193">
    <property type="entry name" value="MYOSINHEAVY"/>
</dbReference>
<dbReference type="GO" id="GO:0006897">
    <property type="term" value="P:endocytosis"/>
    <property type="evidence" value="ECO:0007669"/>
    <property type="project" value="TreeGrafter"/>
</dbReference>
<evidence type="ECO:0000256" key="5">
    <source>
        <dbReference type="ARBA" id="ARBA00023123"/>
    </source>
</evidence>
<dbReference type="PANTHER" id="PTHR13140">
    <property type="entry name" value="MYOSIN"/>
    <property type="match status" value="1"/>
</dbReference>
<dbReference type="InterPro" id="IPR010926">
    <property type="entry name" value="Myosin_TH1"/>
</dbReference>
<evidence type="ECO:0000259" key="10">
    <source>
        <dbReference type="PROSITE" id="PS51757"/>
    </source>
</evidence>
<proteinExistence type="inferred from homology"/>
<accession>A0A6J8BSI3</accession>
<sequence length="1023" mass="118187">MENELTKRDHIGVQDFVLLEDYEHPEAFVENLKKRFTENLIYTYIGPVLVSVNPYHQLDIYNDEIIQTYRNVNFYELPPHIYAIADAAFRTMRSETRDVCVLISGESGAGKTEASKKILHYIAASSVHSKDLERVKERLLQSNPLLEAFGNAKTNKNDNSSRFGKYMDIQFDFKGGPVGGHILNYLLEKSRVVHHSEGERNFHIFYQLVQGATPMLLSKLKIQKDPELYHYLKQGNSTNVDSLNDHKDFHAVKEAMEVCDFSKQDQDLDLFILRMNCFKFEDTKDGQAYICDKAPVEIISLLLGCPEEILVSALQNKTIEANGEKLKSSLTKEQALYARDALAKGVYDRLFTWIVQKINESLSSRRRSKCNLMGLLDIYGFEIFGVNSFEQFCINFCNEKLQQLFIELTLKSEQEEYQREGIEWEPVHYFNNKIICDLVEGKPIGIITLLDEECLRPGDTTDITFLDKLSETIGTHPHFLCHARADNSTRKTIARDEFRLIHYAGEVTYNVKGFLDKNNDLLFRDLKEAMIETSNPILSKCFPKSELYNKKRPDTAGTQFKNSLSQLMVILMSKEPSYVRCIKPNDFKMRGVFDERIVHHQVKYLGLMENLRVRRAGFAYRRPYEVFLKRYKCLCPETWPHYRGSAKDGVEILVQHLDYDPEEFRLGKTKLFIRFPRVLFATEDAFQHRKHDLATAVQAQYRGFAQKKKYKKLKSSTIILQSYWRRYKAKKLLEKRKHAAQVIRRFINGFIHRKEAECDENREFIQFTKHNYLYKIQRNLPKTVLDKSWPSAPSLLQEASSLLRTLCMKNLILKYMKKVTPGYKSKMEEKVEAESLFKGKKSLYADSVKNMFVDSRLDEHHERLISSVFDSKVKSMEEKVQYSSVVTKFDRHGYKPRKRLMILTDKHLYLVTDKDCALKDKIQYDKITGILSSCHGDGLFIVTVSPDENGVKGDLILKSEEVIEVITKLAMIGKKSDVVQVITDQSISHGLSGGKAGTIDFVKGPVDSMKKGKNGHFCVIVAH</sequence>
<dbReference type="InterPro" id="IPR036072">
    <property type="entry name" value="MYSc_Myo1"/>
</dbReference>
<dbReference type="SMART" id="SM00242">
    <property type="entry name" value="MYSc"/>
    <property type="match status" value="1"/>
</dbReference>
<dbReference type="InterPro" id="IPR036961">
    <property type="entry name" value="Kinesin_motor_dom_sf"/>
</dbReference>
<dbReference type="FunFam" id="3.40.850.10:FF:000101">
    <property type="entry name" value="Slow myosin heavy chain 2"/>
    <property type="match status" value="1"/>
</dbReference>
<dbReference type="SUPFAM" id="SSF52540">
    <property type="entry name" value="P-loop containing nucleoside triphosphate hydrolases"/>
    <property type="match status" value="1"/>
</dbReference>
<dbReference type="PANTHER" id="PTHR13140:SF679">
    <property type="entry name" value="UNCONVENTIONAL MYOSIN IC"/>
    <property type="match status" value="1"/>
</dbReference>
<dbReference type="InterPro" id="IPR001609">
    <property type="entry name" value="Myosin_head_motor_dom-like"/>
</dbReference>
<evidence type="ECO:0000256" key="7">
    <source>
        <dbReference type="ARBA" id="ARBA00023203"/>
    </source>
</evidence>
<dbReference type="SMART" id="SM00015">
    <property type="entry name" value="IQ"/>
    <property type="match status" value="3"/>
</dbReference>
<feature type="domain" description="TH1" evidence="10">
    <location>
        <begin position="841"/>
        <end position="1023"/>
    </location>
</feature>
<dbReference type="GO" id="GO:0051015">
    <property type="term" value="F:actin filament binding"/>
    <property type="evidence" value="ECO:0007669"/>
    <property type="project" value="TreeGrafter"/>
</dbReference>
<feature type="binding site" evidence="8">
    <location>
        <begin position="105"/>
        <end position="112"/>
    </location>
    <ligand>
        <name>ATP</name>
        <dbReference type="ChEBI" id="CHEBI:30616"/>
    </ligand>
</feature>
<dbReference type="FunFam" id="1.10.10.820:FF:000001">
    <property type="entry name" value="Myosin heavy chain"/>
    <property type="match status" value="1"/>
</dbReference>
<dbReference type="EMBL" id="CACVKT020003932">
    <property type="protein sequence ID" value="CAC5386863.1"/>
    <property type="molecule type" value="Genomic_DNA"/>
</dbReference>
<evidence type="ECO:0000256" key="2">
    <source>
        <dbReference type="ARBA" id="ARBA00022737"/>
    </source>
</evidence>
<dbReference type="Gene3D" id="1.20.5.190">
    <property type="match status" value="1"/>
</dbReference>
<evidence type="ECO:0000313" key="11">
    <source>
        <dbReference type="EMBL" id="CAC5386863.1"/>
    </source>
</evidence>
<dbReference type="PROSITE" id="PS50096">
    <property type="entry name" value="IQ"/>
    <property type="match status" value="1"/>
</dbReference>
<dbReference type="Gene3D" id="6.20.240.20">
    <property type="match status" value="1"/>
</dbReference>
<dbReference type="PROSITE" id="PS51757">
    <property type="entry name" value="TH1"/>
    <property type="match status" value="1"/>
</dbReference>
<dbReference type="AlphaFoldDB" id="A0A6J8BSI3"/>
<dbReference type="Pfam" id="PF00063">
    <property type="entry name" value="Myosin_head"/>
    <property type="match status" value="1"/>
</dbReference>
<dbReference type="GO" id="GO:0007015">
    <property type="term" value="P:actin filament organization"/>
    <property type="evidence" value="ECO:0007669"/>
    <property type="project" value="TreeGrafter"/>
</dbReference>
<evidence type="ECO:0000256" key="4">
    <source>
        <dbReference type="ARBA" id="ARBA00022840"/>
    </source>
</evidence>
<evidence type="ECO:0000256" key="8">
    <source>
        <dbReference type="PROSITE-ProRule" id="PRU00782"/>
    </source>
</evidence>
<evidence type="ECO:0000256" key="6">
    <source>
        <dbReference type="ARBA" id="ARBA00023175"/>
    </source>
</evidence>
<dbReference type="InterPro" id="IPR000048">
    <property type="entry name" value="IQ_motif_EF-hand-BS"/>
</dbReference>
<dbReference type="CDD" id="cd01378">
    <property type="entry name" value="MYSc_Myo1"/>
    <property type="match status" value="1"/>
</dbReference>
<gene>
    <name evidence="11" type="ORF">MCOR_22261</name>
</gene>
<dbReference type="Pfam" id="PF06017">
    <property type="entry name" value="Myosin_TH1"/>
    <property type="match status" value="1"/>
</dbReference>
<evidence type="ECO:0000259" key="9">
    <source>
        <dbReference type="PROSITE" id="PS51456"/>
    </source>
</evidence>
<keyword evidence="6 8" id="KW-0505">Motor protein</keyword>
<dbReference type="Proteomes" id="UP000507470">
    <property type="component" value="Unassembled WGS sequence"/>
</dbReference>
<comment type="similarity">
    <text evidence="1 8">Belongs to the TRAFAC class myosin-kinesin ATPase superfamily. Myosin family.</text>
</comment>
<reference evidence="11 12" key="1">
    <citation type="submission" date="2020-06" db="EMBL/GenBank/DDBJ databases">
        <authorList>
            <person name="Li R."/>
            <person name="Bekaert M."/>
        </authorList>
    </citation>
    <scope>NUCLEOTIDE SEQUENCE [LARGE SCALE GENOMIC DNA]</scope>
    <source>
        <strain evidence="12">wild</strain>
    </source>
</reference>
<keyword evidence="12" id="KW-1185">Reference proteome</keyword>
<keyword evidence="4 8" id="KW-0067">ATP-binding</keyword>
<evidence type="ECO:0000313" key="12">
    <source>
        <dbReference type="Proteomes" id="UP000507470"/>
    </source>
</evidence>
<evidence type="ECO:0000256" key="3">
    <source>
        <dbReference type="ARBA" id="ARBA00022741"/>
    </source>
</evidence>
<feature type="domain" description="Myosin motor" evidence="9">
    <location>
        <begin position="12"/>
        <end position="687"/>
    </location>
</feature>
<keyword evidence="5 8" id="KW-0518">Myosin</keyword>
<dbReference type="GO" id="GO:0030048">
    <property type="term" value="P:actin filament-based movement"/>
    <property type="evidence" value="ECO:0007669"/>
    <property type="project" value="TreeGrafter"/>
</dbReference>
<feature type="region of interest" description="Actin-binding" evidence="8">
    <location>
        <begin position="564"/>
        <end position="586"/>
    </location>
</feature>
<keyword evidence="2" id="KW-0677">Repeat</keyword>
<dbReference type="GO" id="GO:0005524">
    <property type="term" value="F:ATP binding"/>
    <property type="evidence" value="ECO:0007669"/>
    <property type="project" value="UniProtKB-UniRule"/>
</dbReference>
<dbReference type="GO" id="GO:0000146">
    <property type="term" value="F:microfilament motor activity"/>
    <property type="evidence" value="ECO:0007669"/>
    <property type="project" value="TreeGrafter"/>
</dbReference>
<evidence type="ECO:0000256" key="1">
    <source>
        <dbReference type="ARBA" id="ARBA00008314"/>
    </source>
</evidence>
<dbReference type="GO" id="GO:0005902">
    <property type="term" value="C:microvillus"/>
    <property type="evidence" value="ECO:0007669"/>
    <property type="project" value="TreeGrafter"/>
</dbReference>
<dbReference type="GO" id="GO:0016459">
    <property type="term" value="C:myosin complex"/>
    <property type="evidence" value="ECO:0007669"/>
    <property type="project" value="UniProtKB-KW"/>
</dbReference>
<dbReference type="OrthoDB" id="6108017at2759"/>
<keyword evidence="7 8" id="KW-0009">Actin-binding</keyword>
<dbReference type="GO" id="GO:0005886">
    <property type="term" value="C:plasma membrane"/>
    <property type="evidence" value="ECO:0007669"/>
    <property type="project" value="TreeGrafter"/>
</dbReference>
<dbReference type="GO" id="GO:0005737">
    <property type="term" value="C:cytoplasm"/>
    <property type="evidence" value="ECO:0007669"/>
    <property type="project" value="TreeGrafter"/>
</dbReference>
<dbReference type="Gene3D" id="1.20.120.720">
    <property type="entry name" value="Myosin VI head, motor domain, U50 subdomain"/>
    <property type="match status" value="1"/>
</dbReference>